<dbReference type="PATRIC" id="fig|1300253.3.peg.4561"/>
<evidence type="ECO:0000313" key="2">
    <source>
        <dbReference type="Proteomes" id="UP000014909"/>
    </source>
</evidence>
<dbReference type="Pfam" id="PF25735">
    <property type="entry name" value="Phage_L5_gp82"/>
    <property type="match status" value="1"/>
</dbReference>
<name>S5ASG2_9ALTE</name>
<reference evidence="1 2" key="1">
    <citation type="journal article" date="2013" name="Genome Biol. Evol.">
        <title>Genomic Diversity of "Deep Ecotype" Alteromonas macleodii Isolates: Evidence for Pan-Mediterranean Clonal Frames.</title>
        <authorList>
            <person name="Lopez-Perez M."/>
            <person name="Gonzaga A."/>
            <person name="Rodriguez-Valera F."/>
        </authorList>
    </citation>
    <scope>NUCLEOTIDE SEQUENCE [LARGE SCALE GENOMIC DNA]</scope>
    <source>
        <strain evidence="2">'English Channel 615'</strain>
        <plasmid evidence="2">Plasmid</plasmid>
    </source>
</reference>
<dbReference type="InterPro" id="IPR058002">
    <property type="entry name" value="Gp82"/>
</dbReference>
<protein>
    <submittedName>
        <fullName evidence="1">Uncharacterized protein</fullName>
    </submittedName>
</protein>
<dbReference type="BioCyc" id="AMAC1300253:G12YX-3445-MONOMER"/>
<dbReference type="KEGG" id="amh:I633_21856"/>
<dbReference type="HOGENOM" id="CLU_1514829_0_0_6"/>
<accession>S5ASG2</accession>
<evidence type="ECO:0000313" key="1">
    <source>
        <dbReference type="EMBL" id="AGP79798.1"/>
    </source>
</evidence>
<dbReference type="AlphaFoldDB" id="S5ASG2"/>
<geneLocation type="plasmid" evidence="1">
    <name>unnamed</name>
</geneLocation>
<gene>
    <name evidence="1" type="ORF">I633_21856</name>
</gene>
<dbReference type="Proteomes" id="UP000014909">
    <property type="component" value="Plasmid unnamed"/>
</dbReference>
<sequence>MFQVQHTLFEDTHCEPATVAGYHKACLGHSLLVNDAFATDIKSDTRICRRGDVVDVYRNLNIKDMMSCKQRHGQWKGKVTGYAKAFVLVNFEFVVSESSRQRVLREQRKNVHGFCRGVLEDAFNDDFDINSLPSNHRVVTYNPYHAGHFFDRLTNKPVTRPQETYALVYGGNVYLMD</sequence>
<organism evidence="1 2">
    <name type="scientific">Alteromonas mediterranea 615</name>
    <dbReference type="NCBI Taxonomy" id="1300253"/>
    <lineage>
        <taxon>Bacteria</taxon>
        <taxon>Pseudomonadati</taxon>
        <taxon>Pseudomonadota</taxon>
        <taxon>Gammaproteobacteria</taxon>
        <taxon>Alteromonadales</taxon>
        <taxon>Alteromonadaceae</taxon>
        <taxon>Alteromonas/Salinimonas group</taxon>
        <taxon>Alteromonas</taxon>
    </lineage>
</organism>
<proteinExistence type="predicted"/>
<dbReference type="EMBL" id="CP004847">
    <property type="protein sequence ID" value="AGP79798.1"/>
    <property type="molecule type" value="Genomic_DNA"/>
</dbReference>
<keyword evidence="1" id="KW-0614">Plasmid</keyword>